<keyword evidence="3" id="KW-0732">Signal</keyword>
<proteinExistence type="evidence at transcript level"/>
<dbReference type="AlphaFoldDB" id="A0A023G2E1"/>
<feature type="domain" description="Single" evidence="4">
    <location>
        <begin position="44"/>
        <end position="113"/>
    </location>
</feature>
<evidence type="ECO:0000259" key="4">
    <source>
        <dbReference type="SMART" id="SM01318"/>
    </source>
</evidence>
<keyword evidence="2" id="KW-0964">Secreted</keyword>
<protein>
    <recommendedName>
        <fullName evidence="4">Single domain-containing protein</fullName>
    </recommendedName>
</protein>
<feature type="signal peptide" evidence="3">
    <location>
        <begin position="1"/>
        <end position="21"/>
    </location>
</feature>
<organism evidence="5">
    <name type="scientific">Amblyomma parvum</name>
    <name type="common">South American tick</name>
    <dbReference type="NCBI Taxonomy" id="251391"/>
    <lineage>
        <taxon>Eukaryota</taxon>
        <taxon>Metazoa</taxon>
        <taxon>Ecdysozoa</taxon>
        <taxon>Arthropoda</taxon>
        <taxon>Chelicerata</taxon>
        <taxon>Arachnida</taxon>
        <taxon>Acari</taxon>
        <taxon>Parasitiformes</taxon>
        <taxon>Ixodida</taxon>
        <taxon>Ixodoidea</taxon>
        <taxon>Ixodidae</taxon>
        <taxon>Amblyomminae</taxon>
        <taxon>Amblyomma</taxon>
    </lineage>
</organism>
<feature type="non-terminal residue" evidence="5">
    <location>
        <position position="1"/>
    </location>
</feature>
<feature type="chain" id="PRO_5001516636" description="Single domain-containing protein" evidence="3">
    <location>
        <begin position="22"/>
        <end position="134"/>
    </location>
</feature>
<evidence type="ECO:0000256" key="1">
    <source>
        <dbReference type="ARBA" id="ARBA00004613"/>
    </source>
</evidence>
<comment type="subcellular location">
    <subcellularLocation>
        <location evidence="1">Secreted</location>
    </subcellularLocation>
</comment>
<sequence length="134" mass="15327">TTDKMERFAVLLFCGAHLAFAETRYSILRDQSLQVQEDLFGRECWFRGYNLSVNFPLDMEKPCERWTCKLEEDFPTVTIEGCAEVNSISARYTAEIPQNKSNVYPKCCPQAEESDYSIEDGIFFLDLGGDGINK</sequence>
<feature type="non-terminal residue" evidence="5">
    <location>
        <position position="134"/>
    </location>
</feature>
<reference evidence="5" key="1">
    <citation type="submission" date="2014-03" db="EMBL/GenBank/DDBJ databases">
        <title>The sialotranscriptome of Amblyomma triste, Amblyomma parvum and Amblyomma cajennense ticks, uncovered by 454-based RNA-seq.</title>
        <authorList>
            <person name="Garcia G.R."/>
            <person name="Gardinassi L.G."/>
            <person name="Ribeiro J.M."/>
            <person name="Anatrielo E."/>
            <person name="Ferreira B.R."/>
            <person name="Moreira H.N."/>
            <person name="Mafra C."/>
            <person name="Olegario M.M."/>
            <person name="Szabo P.J."/>
            <person name="Miranda-Santos I.K."/>
            <person name="Maruyama S.R."/>
        </authorList>
    </citation>
    <scope>NUCLEOTIDE SEQUENCE</scope>
    <source>
        <strain evidence="5">Araguapaz</strain>
        <tissue evidence="5">Salivary glands</tissue>
    </source>
</reference>
<dbReference type="Pfam" id="PF15430">
    <property type="entry name" value="SVWC"/>
    <property type="match status" value="1"/>
</dbReference>
<dbReference type="InterPro" id="IPR029277">
    <property type="entry name" value="SVWC_dom"/>
</dbReference>
<dbReference type="EMBL" id="GBBL01000117">
    <property type="protein sequence ID" value="JAC27203.1"/>
    <property type="molecule type" value="mRNA"/>
</dbReference>
<name>A0A023G2E1_AMBPA</name>
<dbReference type="GO" id="GO:0005576">
    <property type="term" value="C:extracellular region"/>
    <property type="evidence" value="ECO:0007669"/>
    <property type="project" value="UniProtKB-SubCell"/>
</dbReference>
<accession>A0A023G2E1</accession>
<evidence type="ECO:0000313" key="5">
    <source>
        <dbReference type="EMBL" id="JAC27203.1"/>
    </source>
</evidence>
<dbReference type="SMART" id="SM01318">
    <property type="entry name" value="SVWC"/>
    <property type="match status" value="1"/>
</dbReference>
<evidence type="ECO:0000256" key="3">
    <source>
        <dbReference type="SAM" id="SignalP"/>
    </source>
</evidence>
<evidence type="ECO:0000256" key="2">
    <source>
        <dbReference type="ARBA" id="ARBA00022525"/>
    </source>
</evidence>